<name>A0A2T6ZLF0_TUBBO</name>
<dbReference type="Proteomes" id="UP000244722">
    <property type="component" value="Unassembled WGS sequence"/>
</dbReference>
<dbReference type="InterPro" id="IPR002110">
    <property type="entry name" value="Ankyrin_rpt"/>
</dbReference>
<feature type="region of interest" description="Disordered" evidence="2">
    <location>
        <begin position="92"/>
        <end position="147"/>
    </location>
</feature>
<dbReference type="OrthoDB" id="426293at2759"/>
<accession>A0A2T6ZLF0</accession>
<dbReference type="Pfam" id="PF12796">
    <property type="entry name" value="Ank_2"/>
    <property type="match status" value="1"/>
</dbReference>
<evidence type="ECO:0000313" key="3">
    <source>
        <dbReference type="EMBL" id="PUU76311.1"/>
    </source>
</evidence>
<reference evidence="3 4" key="1">
    <citation type="submission" date="2017-04" db="EMBL/GenBank/DDBJ databases">
        <title>Draft genome sequence of Tuber borchii Vittad., a whitish edible truffle.</title>
        <authorList>
            <consortium name="DOE Joint Genome Institute"/>
            <person name="Murat C."/>
            <person name="Kuo A."/>
            <person name="Barry K.W."/>
            <person name="Clum A."/>
            <person name="Dockter R.B."/>
            <person name="Fauchery L."/>
            <person name="Iotti M."/>
            <person name="Kohler A."/>
            <person name="Labutti K."/>
            <person name="Lindquist E.A."/>
            <person name="Lipzen A."/>
            <person name="Ohm R.A."/>
            <person name="Wang M."/>
            <person name="Grigoriev I.V."/>
            <person name="Zambonelli A."/>
            <person name="Martin F.M."/>
        </authorList>
    </citation>
    <scope>NUCLEOTIDE SEQUENCE [LARGE SCALE GENOMIC DNA]</scope>
    <source>
        <strain evidence="3 4">Tbo3840</strain>
    </source>
</reference>
<gene>
    <name evidence="3" type="ORF">B9Z19DRAFT_1129913</name>
</gene>
<sequence>MLLGREDVNPNPADFWCGRTPLSLAAKNGHEGVVEILLGWNDVRTATLGYYNQTPLSLALSRAHYGVARILQERDNVNSGTYAAVMQFRDDHGTNNADLRGQPVLLSADPTDRPKLLNLNGSASKSADSRLPQPKHLSHLSTLPSSP</sequence>
<keyword evidence="4" id="KW-1185">Reference proteome</keyword>
<keyword evidence="1" id="KW-0040">ANK repeat</keyword>
<dbReference type="EMBL" id="NESQ01000192">
    <property type="protein sequence ID" value="PUU76311.1"/>
    <property type="molecule type" value="Genomic_DNA"/>
</dbReference>
<evidence type="ECO:0000313" key="4">
    <source>
        <dbReference type="Proteomes" id="UP000244722"/>
    </source>
</evidence>
<dbReference type="InterPro" id="IPR036770">
    <property type="entry name" value="Ankyrin_rpt-contain_sf"/>
</dbReference>
<dbReference type="SUPFAM" id="SSF48403">
    <property type="entry name" value="Ankyrin repeat"/>
    <property type="match status" value="1"/>
</dbReference>
<proteinExistence type="predicted"/>
<comment type="caution">
    <text evidence="3">The sequence shown here is derived from an EMBL/GenBank/DDBJ whole genome shotgun (WGS) entry which is preliminary data.</text>
</comment>
<evidence type="ECO:0000256" key="1">
    <source>
        <dbReference type="PROSITE-ProRule" id="PRU00023"/>
    </source>
</evidence>
<dbReference type="PROSITE" id="PS50088">
    <property type="entry name" value="ANK_REPEAT"/>
    <property type="match status" value="1"/>
</dbReference>
<dbReference type="STRING" id="42251.A0A2T6ZLF0"/>
<dbReference type="AlphaFoldDB" id="A0A2T6ZLF0"/>
<dbReference type="PROSITE" id="PS50297">
    <property type="entry name" value="ANK_REP_REGION"/>
    <property type="match status" value="1"/>
</dbReference>
<evidence type="ECO:0000256" key="2">
    <source>
        <dbReference type="SAM" id="MobiDB-lite"/>
    </source>
</evidence>
<dbReference type="SMART" id="SM00248">
    <property type="entry name" value="ANK"/>
    <property type="match status" value="2"/>
</dbReference>
<organism evidence="3 4">
    <name type="scientific">Tuber borchii</name>
    <name type="common">White truffle</name>
    <dbReference type="NCBI Taxonomy" id="42251"/>
    <lineage>
        <taxon>Eukaryota</taxon>
        <taxon>Fungi</taxon>
        <taxon>Dikarya</taxon>
        <taxon>Ascomycota</taxon>
        <taxon>Pezizomycotina</taxon>
        <taxon>Pezizomycetes</taxon>
        <taxon>Pezizales</taxon>
        <taxon>Tuberaceae</taxon>
        <taxon>Tuber</taxon>
    </lineage>
</organism>
<protein>
    <submittedName>
        <fullName evidence="3">Uncharacterized protein</fullName>
    </submittedName>
</protein>
<dbReference type="Gene3D" id="1.25.40.20">
    <property type="entry name" value="Ankyrin repeat-containing domain"/>
    <property type="match status" value="1"/>
</dbReference>
<feature type="repeat" description="ANK" evidence="1">
    <location>
        <begin position="17"/>
        <end position="38"/>
    </location>
</feature>